<evidence type="ECO:0000256" key="16">
    <source>
        <dbReference type="RuleBase" id="RU003297"/>
    </source>
</evidence>
<dbReference type="AlphaFoldDB" id="G8HMW2"/>
<feature type="transmembrane region" description="Helical" evidence="16">
    <location>
        <begin position="322"/>
        <end position="344"/>
    </location>
</feature>
<keyword evidence="7 16" id="KW-0812">Transmembrane</keyword>
<evidence type="ECO:0000256" key="15">
    <source>
        <dbReference type="ARBA" id="ARBA00049551"/>
    </source>
</evidence>
<evidence type="ECO:0000256" key="8">
    <source>
        <dbReference type="ARBA" id="ARBA00022967"/>
    </source>
</evidence>
<evidence type="ECO:0000256" key="11">
    <source>
        <dbReference type="ARBA" id="ARBA00023027"/>
    </source>
</evidence>
<proteinExistence type="inferred from homology"/>
<keyword evidence="14 16" id="KW-0472">Membrane</keyword>
<feature type="transmembrane region" description="Helical" evidence="16">
    <location>
        <begin position="12"/>
        <end position="35"/>
    </location>
</feature>
<evidence type="ECO:0000256" key="5">
    <source>
        <dbReference type="ARBA" id="ARBA00022448"/>
    </source>
</evidence>
<feature type="transmembrane region" description="Helical" evidence="16">
    <location>
        <begin position="233"/>
        <end position="253"/>
    </location>
</feature>
<evidence type="ECO:0000256" key="6">
    <source>
        <dbReference type="ARBA" id="ARBA00022660"/>
    </source>
</evidence>
<reference evidence="18" key="2">
    <citation type="submission" date="2011-08" db="EMBL/GenBank/DDBJ databases">
        <authorList>
            <person name="Dayrat B."/>
        </authorList>
    </citation>
    <scope>NUCLEOTIDE SEQUENCE</scope>
</reference>
<dbReference type="InterPro" id="IPR001750">
    <property type="entry name" value="ND/Mrp_TM"/>
</dbReference>
<feature type="transmembrane region" description="Helical" evidence="16">
    <location>
        <begin position="157"/>
        <end position="182"/>
    </location>
</feature>
<dbReference type="EC" id="7.1.1.2" evidence="3 16"/>
<keyword evidence="8" id="KW-1278">Translocase</keyword>
<dbReference type="GO" id="GO:0008137">
    <property type="term" value="F:NADH dehydrogenase (ubiquinone) activity"/>
    <property type="evidence" value="ECO:0007669"/>
    <property type="project" value="UniProtKB-UniRule"/>
</dbReference>
<dbReference type="PANTHER" id="PTHR43507">
    <property type="entry name" value="NADH-UBIQUINONE OXIDOREDUCTASE CHAIN 4"/>
    <property type="match status" value="1"/>
</dbReference>
<comment type="similarity">
    <text evidence="2 16">Belongs to the complex I subunit 4 family.</text>
</comment>
<protein>
    <recommendedName>
        <fullName evidence="4 16">NADH-ubiquinone oxidoreductase chain 4</fullName>
        <ecNumber evidence="3 16">7.1.1.2</ecNumber>
    </recommendedName>
</protein>
<gene>
    <name evidence="18" type="primary">nad4</name>
</gene>
<feature type="transmembrane region" description="Helical" evidence="16">
    <location>
        <begin position="47"/>
        <end position="68"/>
    </location>
</feature>
<evidence type="ECO:0000313" key="18">
    <source>
        <dbReference type="EMBL" id="AEQ93836.1"/>
    </source>
</evidence>
<feature type="transmembrane region" description="Helical" evidence="16">
    <location>
        <begin position="364"/>
        <end position="389"/>
    </location>
</feature>
<keyword evidence="13 16" id="KW-0496">Mitochondrion</keyword>
<keyword evidence="11 16" id="KW-0520">NAD</keyword>
<dbReference type="EMBL" id="JN606067">
    <property type="protein sequence ID" value="AEQ93836.1"/>
    <property type="molecule type" value="Genomic_DNA"/>
</dbReference>
<dbReference type="PANTHER" id="PTHR43507:SF20">
    <property type="entry name" value="NADH-UBIQUINONE OXIDOREDUCTASE CHAIN 4"/>
    <property type="match status" value="1"/>
</dbReference>
<evidence type="ECO:0000256" key="7">
    <source>
        <dbReference type="ARBA" id="ARBA00022692"/>
    </source>
</evidence>
<evidence type="ECO:0000256" key="12">
    <source>
        <dbReference type="ARBA" id="ARBA00023075"/>
    </source>
</evidence>
<evidence type="ECO:0000256" key="2">
    <source>
        <dbReference type="ARBA" id="ARBA00009025"/>
    </source>
</evidence>
<keyword evidence="6 16" id="KW-0679">Respiratory chain</keyword>
<keyword evidence="10 16" id="KW-1133">Transmembrane helix</keyword>
<feature type="transmembrane region" description="Helical" evidence="16">
    <location>
        <begin position="202"/>
        <end position="221"/>
    </location>
</feature>
<reference evidence="18" key="1">
    <citation type="journal article" date="2011" name="BMC Evol. Biol.">
        <title>Ten new complete mitochondrial genomes of pulmonates (Mollusca: Gastropoda) and their impact on phylogenetic relationships.</title>
        <authorList>
            <person name="White T.R."/>
            <person name="Conrad M.M."/>
            <person name="Tseng R."/>
            <person name="Balayan S."/>
            <person name="Golding R."/>
            <person name="de Frias Martins A.M."/>
            <person name="Dayrat B.A."/>
        </authorList>
    </citation>
    <scope>NUCLEOTIDE SEQUENCE</scope>
</reference>
<dbReference type="GO" id="GO:0042773">
    <property type="term" value="P:ATP synthesis coupled electron transport"/>
    <property type="evidence" value="ECO:0007669"/>
    <property type="project" value="InterPro"/>
</dbReference>
<dbReference type="InterPro" id="IPR003918">
    <property type="entry name" value="NADH_UbQ_OxRdtase"/>
</dbReference>
<evidence type="ECO:0000256" key="14">
    <source>
        <dbReference type="ARBA" id="ARBA00023136"/>
    </source>
</evidence>
<evidence type="ECO:0000259" key="17">
    <source>
        <dbReference type="Pfam" id="PF00361"/>
    </source>
</evidence>
<accession>G8HMW2</accession>
<name>G8HMW2_9EUPU</name>
<dbReference type="PRINTS" id="PR01437">
    <property type="entry name" value="NUOXDRDTASE4"/>
</dbReference>
<comment type="subcellular location">
    <subcellularLocation>
        <location evidence="1 16">Mitochondrion membrane</location>
        <topology evidence="1 16">Multi-pass membrane protein</topology>
    </subcellularLocation>
</comment>
<evidence type="ECO:0000256" key="1">
    <source>
        <dbReference type="ARBA" id="ARBA00004225"/>
    </source>
</evidence>
<dbReference type="GO" id="GO:0031966">
    <property type="term" value="C:mitochondrial membrane"/>
    <property type="evidence" value="ECO:0007669"/>
    <property type="project" value="UniProtKB-SubCell"/>
</dbReference>
<feature type="transmembrane region" description="Helical" evidence="16">
    <location>
        <begin position="75"/>
        <end position="91"/>
    </location>
</feature>
<keyword evidence="5 16" id="KW-0813">Transport</keyword>
<evidence type="ECO:0000256" key="4">
    <source>
        <dbReference type="ARBA" id="ARBA00021006"/>
    </source>
</evidence>
<evidence type="ECO:0000256" key="9">
    <source>
        <dbReference type="ARBA" id="ARBA00022982"/>
    </source>
</evidence>
<geneLocation type="mitochondrion" evidence="18"/>
<keyword evidence="12 16" id="KW-0830">Ubiquinone</keyword>
<comment type="function">
    <text evidence="16">Core subunit of the mitochondrial membrane respiratory chain NADH dehydrogenase (Complex I) which catalyzes electron transfer from NADH through the respiratory chain, using ubiquinone as an electron acceptor. Essential for the catalytic activity and assembly of complex I.</text>
</comment>
<evidence type="ECO:0000256" key="3">
    <source>
        <dbReference type="ARBA" id="ARBA00012944"/>
    </source>
</evidence>
<dbReference type="GO" id="GO:0015990">
    <property type="term" value="P:electron transport coupled proton transport"/>
    <property type="evidence" value="ECO:0007669"/>
    <property type="project" value="TreeGrafter"/>
</dbReference>
<evidence type="ECO:0000256" key="10">
    <source>
        <dbReference type="ARBA" id="ARBA00022989"/>
    </source>
</evidence>
<feature type="domain" description="NADH:quinone oxidoreductase/Mrp antiporter transmembrane" evidence="17">
    <location>
        <begin position="95"/>
        <end position="375"/>
    </location>
</feature>
<sequence>MNLYVLSMCVCATLPWPVSIVGVSFLVLISVGGLHHNFQESAVSSGLFSDLCGVMVVLTLSLALLSILGSGNETAQSPVILLLSIFLYAAFSTPSVIWFYIFFEASLIPTLFLIIRWGYQPERVQAGTYMILYTVTASMPLLVLLVGHVLFSGSDQFMVLSTLMSTKLGGVFGFFLFGAFLVKMPIYGGHLWLPKAHVEAPLAGSMLLAGILLKLGGFGLYQMVKIMDVVPFSYNIIFALCMWGGLLSSLICMRQVDVKAYVAYSSVAHMSVVIVGVLSGTATGLASSSVVMFAHGFSSSALFSLAALTYSKAGTRCLSYMGGYLSAYPVLGLFWFLFCSVNMAAPPTLNLLGEMLVMPTLWSIHFLVLVVGGFLVFFSAAYNMFLYVSVNHGMFSGHASPAWQLRPAELLSLTLHLAPLLFIFKVSLISSLLA</sequence>
<feature type="transmembrane region" description="Helical" evidence="16">
    <location>
        <begin position="410"/>
        <end position="433"/>
    </location>
</feature>
<organism evidence="18">
    <name type="scientific">Myosotella myosotis</name>
    <name type="common">mouse ear snail</name>
    <dbReference type="NCBI Taxonomy" id="252580"/>
    <lineage>
        <taxon>Eukaryota</taxon>
        <taxon>Metazoa</taxon>
        <taxon>Spiralia</taxon>
        <taxon>Lophotrochozoa</taxon>
        <taxon>Mollusca</taxon>
        <taxon>Gastropoda</taxon>
        <taxon>Heterobranchia</taxon>
        <taxon>Euthyneura</taxon>
        <taxon>Panpulmonata</taxon>
        <taxon>Eupulmonata</taxon>
        <taxon>Ellobiida</taxon>
        <taxon>Ellobioidea</taxon>
        <taxon>Ellobiidae</taxon>
        <taxon>Myosotella</taxon>
    </lineage>
</organism>
<feature type="transmembrane region" description="Helical" evidence="16">
    <location>
        <begin position="131"/>
        <end position="151"/>
    </location>
</feature>
<keyword evidence="9 16" id="KW-0249">Electron transport</keyword>
<evidence type="ECO:0000256" key="13">
    <source>
        <dbReference type="ARBA" id="ARBA00023128"/>
    </source>
</evidence>
<dbReference type="GO" id="GO:0003954">
    <property type="term" value="F:NADH dehydrogenase activity"/>
    <property type="evidence" value="ECO:0007669"/>
    <property type="project" value="TreeGrafter"/>
</dbReference>
<dbReference type="Pfam" id="PF00361">
    <property type="entry name" value="Proton_antipo_M"/>
    <property type="match status" value="1"/>
</dbReference>
<comment type="catalytic activity">
    <reaction evidence="15 16">
        <text>a ubiquinone + NADH + 5 H(+)(in) = a ubiquinol + NAD(+) + 4 H(+)(out)</text>
        <dbReference type="Rhea" id="RHEA:29091"/>
        <dbReference type="Rhea" id="RHEA-COMP:9565"/>
        <dbReference type="Rhea" id="RHEA-COMP:9566"/>
        <dbReference type="ChEBI" id="CHEBI:15378"/>
        <dbReference type="ChEBI" id="CHEBI:16389"/>
        <dbReference type="ChEBI" id="CHEBI:17976"/>
        <dbReference type="ChEBI" id="CHEBI:57540"/>
        <dbReference type="ChEBI" id="CHEBI:57945"/>
        <dbReference type="EC" id="7.1.1.2"/>
    </reaction>
</comment>
<dbReference type="GO" id="GO:0048039">
    <property type="term" value="F:ubiquinone binding"/>
    <property type="evidence" value="ECO:0007669"/>
    <property type="project" value="TreeGrafter"/>
</dbReference>